<dbReference type="AlphaFoldDB" id="A0AAD6Z904"/>
<protein>
    <submittedName>
        <fullName evidence="1">Uncharacterized protein</fullName>
    </submittedName>
</protein>
<proteinExistence type="predicted"/>
<accession>A0AAD6Z904</accession>
<evidence type="ECO:0000313" key="2">
    <source>
        <dbReference type="Proteomes" id="UP001218218"/>
    </source>
</evidence>
<dbReference type="EMBL" id="JARIHO010000072">
    <property type="protein sequence ID" value="KAJ7312496.1"/>
    <property type="molecule type" value="Genomic_DNA"/>
</dbReference>
<evidence type="ECO:0000313" key="1">
    <source>
        <dbReference type="EMBL" id="KAJ7312496.1"/>
    </source>
</evidence>
<comment type="caution">
    <text evidence="1">The sequence shown here is derived from an EMBL/GenBank/DDBJ whole genome shotgun (WGS) entry which is preliminary data.</text>
</comment>
<keyword evidence="2" id="KW-1185">Reference proteome</keyword>
<sequence length="152" mass="17158">MHHTPNNIDCPADLHISFIHNSHTCYAPLGQFTNFTDWFFNQSYTLTTNTTSMDNVPSATRSSETLTVYSKQSDTLALSYHRKTFKLTSAKMPALLFGLYTEAICFESNCGGSTSVYDMWYTVRAMVLGAWWRGLEPQFYSVKPVTADLVIA</sequence>
<name>A0AAD6Z904_9AGAR</name>
<reference evidence="1" key="1">
    <citation type="submission" date="2023-03" db="EMBL/GenBank/DDBJ databases">
        <title>Massive genome expansion in bonnet fungi (Mycena s.s.) driven by repeated elements and novel gene families across ecological guilds.</title>
        <authorList>
            <consortium name="Lawrence Berkeley National Laboratory"/>
            <person name="Harder C.B."/>
            <person name="Miyauchi S."/>
            <person name="Viragh M."/>
            <person name="Kuo A."/>
            <person name="Thoen E."/>
            <person name="Andreopoulos B."/>
            <person name="Lu D."/>
            <person name="Skrede I."/>
            <person name="Drula E."/>
            <person name="Henrissat B."/>
            <person name="Morin E."/>
            <person name="Kohler A."/>
            <person name="Barry K."/>
            <person name="LaButti K."/>
            <person name="Morin E."/>
            <person name="Salamov A."/>
            <person name="Lipzen A."/>
            <person name="Mereny Z."/>
            <person name="Hegedus B."/>
            <person name="Baldrian P."/>
            <person name="Stursova M."/>
            <person name="Weitz H."/>
            <person name="Taylor A."/>
            <person name="Grigoriev I.V."/>
            <person name="Nagy L.G."/>
            <person name="Martin F."/>
            <person name="Kauserud H."/>
        </authorList>
    </citation>
    <scope>NUCLEOTIDE SEQUENCE</scope>
    <source>
        <strain evidence="1">CBHHK002</strain>
    </source>
</reference>
<organism evidence="1 2">
    <name type="scientific">Mycena albidolilacea</name>
    <dbReference type="NCBI Taxonomy" id="1033008"/>
    <lineage>
        <taxon>Eukaryota</taxon>
        <taxon>Fungi</taxon>
        <taxon>Dikarya</taxon>
        <taxon>Basidiomycota</taxon>
        <taxon>Agaricomycotina</taxon>
        <taxon>Agaricomycetes</taxon>
        <taxon>Agaricomycetidae</taxon>
        <taxon>Agaricales</taxon>
        <taxon>Marasmiineae</taxon>
        <taxon>Mycenaceae</taxon>
        <taxon>Mycena</taxon>
    </lineage>
</organism>
<dbReference type="Proteomes" id="UP001218218">
    <property type="component" value="Unassembled WGS sequence"/>
</dbReference>
<gene>
    <name evidence="1" type="ORF">DFH08DRAFT_973564</name>
</gene>